<name>A0ABT4CX18_9CLOT</name>
<proteinExistence type="predicted"/>
<dbReference type="RefSeq" id="WP_268039787.1">
    <property type="nucleotide sequence ID" value="NZ_JAPQER010000001.1"/>
</dbReference>
<comment type="caution">
    <text evidence="1">The sequence shown here is derived from an EMBL/GenBank/DDBJ whole genome shotgun (WGS) entry which is preliminary data.</text>
</comment>
<gene>
    <name evidence="1" type="ORF">OW763_04115</name>
</gene>
<evidence type="ECO:0000313" key="2">
    <source>
        <dbReference type="Proteomes" id="UP001078443"/>
    </source>
</evidence>
<evidence type="ECO:0000313" key="1">
    <source>
        <dbReference type="EMBL" id="MCY6483544.1"/>
    </source>
</evidence>
<protein>
    <recommendedName>
        <fullName evidence="3">FeS cluster biogenesis domain-containing protein</fullName>
    </recommendedName>
</protein>
<keyword evidence="2" id="KW-1185">Reference proteome</keyword>
<accession>A0ABT4CX18</accession>
<sequence length="122" mass="14043">MNKKLDITISEEASFELKKLLQIYKNDYSCVRLSYVSGCCKKSIIDIYLDDFKNKENFTTEIIHSIPFIYNDSISNNIKNIELIYKNSSFMIKSISKKNSSSLCSNEHKNCESCGGCKKTNR</sequence>
<dbReference type="Proteomes" id="UP001078443">
    <property type="component" value="Unassembled WGS sequence"/>
</dbReference>
<reference evidence="1" key="1">
    <citation type="submission" date="2022-12" db="EMBL/GenBank/DDBJ databases">
        <authorList>
            <person name="Wang J."/>
        </authorList>
    </citation>
    <scope>NUCLEOTIDE SEQUENCE</scope>
    <source>
        <strain evidence="1">HY-45-18</strain>
    </source>
</reference>
<organism evidence="1 2">
    <name type="scientific">Clostridium aestuarii</name>
    <dbReference type="NCBI Taxonomy" id="338193"/>
    <lineage>
        <taxon>Bacteria</taxon>
        <taxon>Bacillati</taxon>
        <taxon>Bacillota</taxon>
        <taxon>Clostridia</taxon>
        <taxon>Eubacteriales</taxon>
        <taxon>Clostridiaceae</taxon>
        <taxon>Clostridium</taxon>
    </lineage>
</organism>
<dbReference type="EMBL" id="JAPQER010000001">
    <property type="protein sequence ID" value="MCY6483544.1"/>
    <property type="molecule type" value="Genomic_DNA"/>
</dbReference>
<evidence type="ECO:0008006" key="3">
    <source>
        <dbReference type="Google" id="ProtNLM"/>
    </source>
</evidence>